<dbReference type="Proteomes" id="UP000799779">
    <property type="component" value="Unassembled WGS sequence"/>
</dbReference>
<proteinExistence type="predicted"/>
<dbReference type="EMBL" id="ML977566">
    <property type="protein sequence ID" value="KAF2004714.1"/>
    <property type="molecule type" value="Genomic_DNA"/>
</dbReference>
<evidence type="ECO:0000313" key="3">
    <source>
        <dbReference type="Proteomes" id="UP000799779"/>
    </source>
</evidence>
<evidence type="ECO:0000256" key="1">
    <source>
        <dbReference type="SAM" id="MobiDB-lite"/>
    </source>
</evidence>
<accession>A0A6A5WUS8</accession>
<feature type="compositionally biased region" description="Low complexity" evidence="1">
    <location>
        <begin position="120"/>
        <end position="131"/>
    </location>
</feature>
<feature type="compositionally biased region" description="Polar residues" evidence="1">
    <location>
        <begin position="30"/>
        <end position="46"/>
    </location>
</feature>
<feature type="region of interest" description="Disordered" evidence="1">
    <location>
        <begin position="1"/>
        <end position="132"/>
    </location>
</feature>
<protein>
    <submittedName>
        <fullName evidence="2">Uncharacterized protein</fullName>
    </submittedName>
</protein>
<evidence type="ECO:0000313" key="2">
    <source>
        <dbReference type="EMBL" id="KAF2004714.1"/>
    </source>
</evidence>
<feature type="compositionally biased region" description="Low complexity" evidence="1">
    <location>
        <begin position="47"/>
        <end position="62"/>
    </location>
</feature>
<sequence length="258" mass="28686">MSTYDGSLSKLPNLATSRVGTPSFPRLTAISPSASRTESPSLSGNHPSASSARPSPSKPTTPNRSKRLDPYAGTPRGRRSGRLASKPRINFSDFPKRRRDSPTLSELVADLSSAPSDLLTPTPERTPSPSEIELQRKARAYVKPKPVYLPAPRLPKDRLKIDAMNVGVFAEDGAKDLWKSAMSFERFGGPRRMAPFRELHGLTDPPHADFSDWAENVRWAKEQFVAFGSVWVENGYDLERITEWRRENHWVSDGVMSG</sequence>
<dbReference type="AlphaFoldDB" id="A0A6A5WUS8"/>
<organism evidence="2 3">
    <name type="scientific">Amniculicola lignicola CBS 123094</name>
    <dbReference type="NCBI Taxonomy" id="1392246"/>
    <lineage>
        <taxon>Eukaryota</taxon>
        <taxon>Fungi</taxon>
        <taxon>Dikarya</taxon>
        <taxon>Ascomycota</taxon>
        <taxon>Pezizomycotina</taxon>
        <taxon>Dothideomycetes</taxon>
        <taxon>Pleosporomycetidae</taxon>
        <taxon>Pleosporales</taxon>
        <taxon>Amniculicolaceae</taxon>
        <taxon>Amniculicola</taxon>
    </lineage>
</organism>
<gene>
    <name evidence="2" type="ORF">P154DRAFT_586319</name>
</gene>
<keyword evidence="3" id="KW-1185">Reference proteome</keyword>
<dbReference type="OrthoDB" id="3675232at2759"/>
<name>A0A6A5WUS8_9PLEO</name>
<reference evidence="2" key="1">
    <citation type="journal article" date="2020" name="Stud. Mycol.">
        <title>101 Dothideomycetes genomes: a test case for predicting lifestyles and emergence of pathogens.</title>
        <authorList>
            <person name="Haridas S."/>
            <person name="Albert R."/>
            <person name="Binder M."/>
            <person name="Bloem J."/>
            <person name="Labutti K."/>
            <person name="Salamov A."/>
            <person name="Andreopoulos B."/>
            <person name="Baker S."/>
            <person name="Barry K."/>
            <person name="Bills G."/>
            <person name="Bluhm B."/>
            <person name="Cannon C."/>
            <person name="Castanera R."/>
            <person name="Culley D."/>
            <person name="Daum C."/>
            <person name="Ezra D."/>
            <person name="Gonzalez J."/>
            <person name="Henrissat B."/>
            <person name="Kuo A."/>
            <person name="Liang C."/>
            <person name="Lipzen A."/>
            <person name="Lutzoni F."/>
            <person name="Magnuson J."/>
            <person name="Mondo S."/>
            <person name="Nolan M."/>
            <person name="Ohm R."/>
            <person name="Pangilinan J."/>
            <person name="Park H.-J."/>
            <person name="Ramirez L."/>
            <person name="Alfaro M."/>
            <person name="Sun H."/>
            <person name="Tritt A."/>
            <person name="Yoshinaga Y."/>
            <person name="Zwiers L.-H."/>
            <person name="Turgeon B."/>
            <person name="Goodwin S."/>
            <person name="Spatafora J."/>
            <person name="Crous P."/>
            <person name="Grigoriev I."/>
        </authorList>
    </citation>
    <scope>NUCLEOTIDE SEQUENCE</scope>
    <source>
        <strain evidence="2">CBS 123094</strain>
    </source>
</reference>